<sequence>MKLTFFFSHVPEISKVCLKEELSVATTAMVFRAIKDVLTTETTNPAMYSVFEQSPKLTIKTRRRCCTGEVATSLLMEFGNENRGK</sequence>
<dbReference type="Proteomes" id="UP001162480">
    <property type="component" value="Chromosome 5"/>
</dbReference>
<dbReference type="AlphaFoldDB" id="A0AA36AXC4"/>
<dbReference type="EMBL" id="OX597818">
    <property type="protein sequence ID" value="CAI9722982.1"/>
    <property type="molecule type" value="Genomic_DNA"/>
</dbReference>
<organism evidence="1 2">
    <name type="scientific">Octopus vulgaris</name>
    <name type="common">Common octopus</name>
    <dbReference type="NCBI Taxonomy" id="6645"/>
    <lineage>
        <taxon>Eukaryota</taxon>
        <taxon>Metazoa</taxon>
        <taxon>Spiralia</taxon>
        <taxon>Lophotrochozoa</taxon>
        <taxon>Mollusca</taxon>
        <taxon>Cephalopoda</taxon>
        <taxon>Coleoidea</taxon>
        <taxon>Octopodiformes</taxon>
        <taxon>Octopoda</taxon>
        <taxon>Incirrata</taxon>
        <taxon>Octopodidae</taxon>
        <taxon>Octopus</taxon>
    </lineage>
</organism>
<evidence type="ECO:0000313" key="1">
    <source>
        <dbReference type="EMBL" id="CAI9722982.1"/>
    </source>
</evidence>
<accession>A0AA36AXC4</accession>
<evidence type="ECO:0000313" key="2">
    <source>
        <dbReference type="Proteomes" id="UP001162480"/>
    </source>
</evidence>
<protein>
    <submittedName>
        <fullName evidence="1">Uncharacterized protein</fullName>
    </submittedName>
</protein>
<reference evidence="1" key="1">
    <citation type="submission" date="2023-08" db="EMBL/GenBank/DDBJ databases">
        <authorList>
            <person name="Alioto T."/>
            <person name="Alioto T."/>
            <person name="Gomez Garrido J."/>
        </authorList>
    </citation>
    <scope>NUCLEOTIDE SEQUENCE</scope>
</reference>
<keyword evidence="2" id="KW-1185">Reference proteome</keyword>
<gene>
    <name evidence="1" type="ORF">OCTVUL_1B029871</name>
</gene>
<name>A0AA36AXC4_OCTVU</name>
<proteinExistence type="predicted"/>